<keyword evidence="1" id="KW-0808">Transferase</keyword>
<evidence type="ECO:0000313" key="1">
    <source>
        <dbReference type="EMBL" id="KAK9235407.1"/>
    </source>
</evidence>
<reference evidence="2" key="1">
    <citation type="journal article" date="2024" name="Front. Bioeng. Biotechnol.">
        <title>Genome-scale model development and genomic sequencing of the oleaginous clade Lipomyces.</title>
        <authorList>
            <person name="Czajka J.J."/>
            <person name="Han Y."/>
            <person name="Kim J."/>
            <person name="Mondo S.J."/>
            <person name="Hofstad B.A."/>
            <person name="Robles A."/>
            <person name="Haridas S."/>
            <person name="Riley R."/>
            <person name="LaButti K."/>
            <person name="Pangilinan J."/>
            <person name="Andreopoulos W."/>
            <person name="Lipzen A."/>
            <person name="Yan J."/>
            <person name="Wang M."/>
            <person name="Ng V."/>
            <person name="Grigoriev I.V."/>
            <person name="Spatafora J.W."/>
            <person name="Magnuson J.K."/>
            <person name="Baker S.E."/>
            <person name="Pomraning K.R."/>
        </authorList>
    </citation>
    <scope>NUCLEOTIDE SEQUENCE [LARGE SCALE GENOMIC DNA]</scope>
    <source>
        <strain evidence="2">CBS 7786</strain>
    </source>
</reference>
<protein>
    <submittedName>
        <fullName evidence="1">Nucleotide-diphospho-sugar transferase</fullName>
    </submittedName>
</protein>
<gene>
    <name evidence="1" type="ORF">V1525DRAFT_410075</name>
</gene>
<organism evidence="1 2">
    <name type="scientific">Lipomyces kononenkoae</name>
    <name type="common">Yeast</name>
    <dbReference type="NCBI Taxonomy" id="34357"/>
    <lineage>
        <taxon>Eukaryota</taxon>
        <taxon>Fungi</taxon>
        <taxon>Dikarya</taxon>
        <taxon>Ascomycota</taxon>
        <taxon>Saccharomycotina</taxon>
        <taxon>Lipomycetes</taxon>
        <taxon>Lipomycetales</taxon>
        <taxon>Lipomycetaceae</taxon>
        <taxon>Lipomyces</taxon>
    </lineage>
</organism>
<name>A0ACC3SUW6_LIPKO</name>
<keyword evidence="2" id="KW-1185">Reference proteome</keyword>
<dbReference type="EMBL" id="MU971417">
    <property type="protein sequence ID" value="KAK9235407.1"/>
    <property type="molecule type" value="Genomic_DNA"/>
</dbReference>
<proteinExistence type="predicted"/>
<comment type="caution">
    <text evidence="1">The sequence shown here is derived from an EMBL/GenBank/DDBJ whole genome shotgun (WGS) entry which is preliminary data.</text>
</comment>
<dbReference type="Proteomes" id="UP001433508">
    <property type="component" value="Unassembled WGS sequence"/>
</dbReference>
<evidence type="ECO:0000313" key="2">
    <source>
        <dbReference type="Proteomes" id="UP001433508"/>
    </source>
</evidence>
<accession>A0ACC3SUW6</accession>
<sequence length="368" mass="42044">MIYSSLSSPPRRAIGAVALLVALLGSLVVFSRLSSGSNSNSVNHHRQAAALPAHEVLSGPLAKNFGVVPKLIHQSWSSTELPAKFEVWSRSCREQNPDWQWVLWTDEDNLNLVKKYFPWFLEYYERLPGVIHRADLVRNMYMYVYGGMYADLDVECLRPANELFNEYNVSTVPYSSTYDGSSHSSSNPQNERKAWFGRMGTDQKFAHSIPNAWMAATPGHPFFLLSLEGVVDKMREGDPKKIKTEALTGPVVLRERINLYQDKFADSKELDQRLKDSPMVEVFGPQDRMKHSMEVLPFWNIYPYSWSRDGDAFRSLCSVNSPDYDRERCKLVIAADHWGSYFITYWSHSWSQTGHDTKNLKNIQGGQG</sequence>